<protein>
    <submittedName>
        <fullName evidence="1">Uncharacterized protein</fullName>
    </submittedName>
</protein>
<dbReference type="OrthoDB" id="7553586at2759"/>
<evidence type="ECO:0000313" key="1">
    <source>
        <dbReference type="EMBL" id="CAG7697702.1"/>
    </source>
</evidence>
<name>A0A8J2J4W3_9HEXA</name>
<dbReference type="EMBL" id="CAJVCH010024999">
    <property type="protein sequence ID" value="CAG7697702.1"/>
    <property type="molecule type" value="Genomic_DNA"/>
</dbReference>
<organism evidence="1 2">
    <name type="scientific">Allacma fusca</name>
    <dbReference type="NCBI Taxonomy" id="39272"/>
    <lineage>
        <taxon>Eukaryota</taxon>
        <taxon>Metazoa</taxon>
        <taxon>Ecdysozoa</taxon>
        <taxon>Arthropoda</taxon>
        <taxon>Hexapoda</taxon>
        <taxon>Collembola</taxon>
        <taxon>Symphypleona</taxon>
        <taxon>Sminthuridae</taxon>
        <taxon>Allacma</taxon>
    </lineage>
</organism>
<evidence type="ECO:0000313" key="2">
    <source>
        <dbReference type="Proteomes" id="UP000708208"/>
    </source>
</evidence>
<reference evidence="1" key="1">
    <citation type="submission" date="2021-06" db="EMBL/GenBank/DDBJ databases">
        <authorList>
            <person name="Hodson N. C."/>
            <person name="Mongue J. A."/>
            <person name="Jaron S. K."/>
        </authorList>
    </citation>
    <scope>NUCLEOTIDE SEQUENCE</scope>
</reference>
<proteinExistence type="predicted"/>
<feature type="non-terminal residue" evidence="1">
    <location>
        <position position="96"/>
    </location>
</feature>
<comment type="caution">
    <text evidence="1">The sequence shown here is derived from an EMBL/GenBank/DDBJ whole genome shotgun (WGS) entry which is preliminary data.</text>
</comment>
<accession>A0A8J2J4W3</accession>
<keyword evidence="2" id="KW-1185">Reference proteome</keyword>
<sequence>MEMTVYDNFHVKIKHQIKTTCLNSIPKYLNEFVKSRLNTWIDSALIAKYKLKENYDYYLKPGDGTQVTVVPIDQEELFQNVVWSDGILPFLQLKHG</sequence>
<dbReference type="Proteomes" id="UP000708208">
    <property type="component" value="Unassembled WGS sequence"/>
</dbReference>
<dbReference type="AlphaFoldDB" id="A0A8J2J4W3"/>
<gene>
    <name evidence="1" type="ORF">AFUS01_LOCUS4045</name>
</gene>